<comment type="caution">
    <text evidence="3">The sequence shown here is derived from an EMBL/GenBank/DDBJ whole genome shotgun (WGS) entry which is preliminary data.</text>
</comment>
<name>A0ABV8UR15_9PROT</name>
<dbReference type="RefSeq" id="WP_382423547.1">
    <property type="nucleotide sequence ID" value="NZ_JBHSCW010000011.1"/>
</dbReference>
<feature type="domain" description="Large polyvalent protein associated" evidence="2">
    <location>
        <begin position="30"/>
        <end position="114"/>
    </location>
</feature>
<accession>A0ABV8UR15</accession>
<evidence type="ECO:0000259" key="1">
    <source>
        <dbReference type="Pfam" id="PF18760"/>
    </source>
</evidence>
<evidence type="ECO:0000259" key="2">
    <source>
        <dbReference type="Pfam" id="PF18834"/>
    </source>
</evidence>
<reference evidence="4" key="1">
    <citation type="journal article" date="2019" name="Int. J. Syst. Evol. Microbiol.">
        <title>The Global Catalogue of Microorganisms (GCM) 10K type strain sequencing project: providing services to taxonomists for standard genome sequencing and annotation.</title>
        <authorList>
            <consortium name="The Broad Institute Genomics Platform"/>
            <consortium name="The Broad Institute Genome Sequencing Center for Infectious Disease"/>
            <person name="Wu L."/>
            <person name="Ma J."/>
        </authorList>
    </citation>
    <scope>NUCLEOTIDE SEQUENCE [LARGE SCALE GENOMIC DNA]</scope>
    <source>
        <strain evidence="4">CECT 8472</strain>
    </source>
</reference>
<protein>
    <recommendedName>
        <fullName evidence="5">Large polyvalent protein associated domain-containing protein</fullName>
    </recommendedName>
</protein>
<evidence type="ECO:0008006" key="5">
    <source>
        <dbReference type="Google" id="ProtNLM"/>
    </source>
</evidence>
<organism evidence="3 4">
    <name type="scientific">Fodinicurvata halophila</name>
    <dbReference type="NCBI Taxonomy" id="1419723"/>
    <lineage>
        <taxon>Bacteria</taxon>
        <taxon>Pseudomonadati</taxon>
        <taxon>Pseudomonadota</taxon>
        <taxon>Alphaproteobacteria</taxon>
        <taxon>Rhodospirillales</taxon>
        <taxon>Rhodovibrionaceae</taxon>
        <taxon>Fodinicurvata</taxon>
    </lineage>
</organism>
<dbReference type="EMBL" id="JBHSCW010000011">
    <property type="protein sequence ID" value="MFC4353172.1"/>
    <property type="molecule type" value="Genomic_DNA"/>
</dbReference>
<dbReference type="InterPro" id="IPR040738">
    <property type="entry name" value="LPD22"/>
</dbReference>
<dbReference type="Pfam" id="PF18760">
    <property type="entry name" value="ART-PolyVal"/>
    <property type="match status" value="1"/>
</dbReference>
<keyword evidence="4" id="KW-1185">Reference proteome</keyword>
<proteinExistence type="predicted"/>
<evidence type="ECO:0000313" key="4">
    <source>
        <dbReference type="Proteomes" id="UP001595799"/>
    </source>
</evidence>
<gene>
    <name evidence="3" type="ORF">ACFOW6_16605</name>
</gene>
<feature type="domain" description="ART-PolyVal-like" evidence="1">
    <location>
        <begin position="905"/>
        <end position="1080"/>
    </location>
</feature>
<dbReference type="Proteomes" id="UP001595799">
    <property type="component" value="Unassembled WGS sequence"/>
</dbReference>
<evidence type="ECO:0000313" key="3">
    <source>
        <dbReference type="EMBL" id="MFC4353172.1"/>
    </source>
</evidence>
<dbReference type="InterPro" id="IPR049522">
    <property type="entry name" value="ART-PolyVal_dom"/>
</dbReference>
<dbReference type="Pfam" id="PF18834">
    <property type="entry name" value="LPD22"/>
    <property type="match status" value="1"/>
</dbReference>
<sequence length="2691" mass="299022">MVNSISDYAKWKAKRQKHGVGGVKIVLGSVEDQPDKVASDIKLANEFGQVTGNPIPPKAMVKEYRNVFERKIEEVRIQQTLAASPKLTDWLHSPDNIALSRDDLERLAWMERFGVGAAEEEERSRWTAALERRIRTFPQGYQQWMAFNAAERAQDQDRSFGEILGDRTQVQDDEGNVVAERRLPGPDDLFFAGSRYLTSRLSGLIGGDQQEAAAEYQRTAGEMADRIMEIPMSPAAERGRERLFAPAEPERIRDYRAALEAWNGEGEPPEKPEAASWGEQAWLDTAQFVRAFAEQPGDALAFLTETAVESLPTLAAASAVTLATRNPSLGAAVSGGLSGTVEASIEPAQFFRERGIDISTPEGAMKAISDRALIQEAAERAGLRGTIIGVIDGLSGGIAGQRLAQSPVGDMVLQSIVQAGLGGAGEAGAQLATDQTVDVREVFVEALAEFATTPVEVLGVGGRALVDNRRKARAAENRKQLFEALSGQAQSSNLRNRMPDKFREFVDRATANGPVETVYVPAEQFNEYFQSQGMDPHALADELEGVTRDDLDVALAAGGDLAIPTATYAAKMAGSEHDAFLMENMRFSPDEMTASEAAQFNENVQDIMQEAWEEAERIRQDEEQFRSHEQEIYDTMVSRLRMAGRSTDVATTEAMLYPAFYRVMAERSGLSIDEFMERYPLPQVQGDLPQGAVPRDVDDMTRMLAEARAAKPLNVRRGMTLTEFIDQYGGINDPGGELRARDAETIRRGRGRKTLNLARDANDQDQGNIQGHGPDDVARAAIEAGYLADNPIAQQYRAAVESGEQEPDITGALWDAIDQELRGTPQYAGENVTADEAERSNEWLEQFLEELDRAGVSLDDDDATIRAALQQRYGTDDGQMYNQSGEIDTSSEAFQRWFGDSKIVDRQGRPKVVYHGTPDARDIYTQGFSTAQERLNDLDQEGPYFFTDNISVARTYADDTRAFDYQNAEPETLGVYVKIENPLTVNAGGAAFSGMDPASFLAAIPDGPARDNAERAVNSVIRESGGRLTTDQVGSLARRFGFDGVVVNNVVDDYLGAGRPATVYMVFGATNVKSVNNQGTFDPNDPRILYQSAYHGTPHLFEKFSTDRIGTGEGAQAFGWGLYFAGRREVAEHYRKALTDTGGFSRAVNLAEEIAADPEFFGFGPDDLDAEGIVEAFSADGNNVSARDLPDGSIEVTVDARRATGHPGPPGVFTIENGTVNITQEPSGRLFEVEVPDDSELLLWNAPLSEQPAEVREKLLPLLDRENEDRIADLSTAAAIARGEDLTFEEVYAGIEARLGSDRAASEALRSAGIPGHRFLDGASRSDGDGTYNYVIYDDSRIQVRGYEQNDERGPRGSVQFPGAGMGNGDTVIRLFESADLSTFLHESGHYFLTVMQDLAQRGEGSSVEDLAAVKQWWRENAAAVARDARRAMPEVEVTAEDVMSAIDVGAIDDEAKARAIDVGMQEQWARAFETYLMEGNAPSSALRGAFEKFRAWLISVYQRLRGLDVSVSADLRRVFDRMIATDQEIAEAERQSGATGPVFASAEEMGLTDQEYDRFLKLRADAEEESRRRLLRETMAPIRRQQEKWYRDERAQVREEVEREVNAYRHYRALEWMGNRRWLGDGEVRDMPDMRMSKDILVDRYGAGILKTLPRGQQTVYAVEGGADPDEIAGWFGFDSGDEMIRAMEQAPPRKEAIEAETERVMYERHGDALNDGTIEAEALEAVHTDRRGDWIAAELRAVTDVAGSDAAMTLKQARETARRSIAGMRVRDAIKPNRFLAAERKAGEEAERLGRMLAREKIWMNNARRRIATKTRAALREEGSVDAPASQVDQANRSTANYNQTVRDFIIAKRRQLLNHALYMESRKVAEEVEKAENYVTKLGRKSTREKIAGAGRRENAQIDYLAAIDDILERHDFRRISGRQEERRGALAAFVEAMTAAGRENELAIPEAVLRDTQRKPYKTLSVEELRGVVDSLKNLEHVAQRWNRLIDEQRQRDLDESVDDVVTAFAENMKERPPGRVGSRGEGLRRSARQYLDLVLNASTLLREIDGFKDYGAAYKNIKEPIDHAMDRLYQRRERAAIDLEGLYDVYTSEERRRMSVREYMPELGYSLSKWERIAVALNTGNEGNYHRMTDERVNGHLTEAQVNAVLETLDQRDADFIQSVWDYLETFRDDISRREQRVTGVEPEWVEPSPVTIAGKELRGGYYPLRYDPRLSSLARDDDTALQTQSLQAGRFGKAQTRNGHLKERASSSGRSVELDISVLHRHVNQVIYDLELSEPVANSWRILQDTRIRDAFINAGRQPDFEALEIWLQDVGNGELRAADLVNRSTRMLKSNFTAAKLALNLSTVAIQVTGLAQSAVVVGKQNMLKATMRTVVNPFASGADIASRSSFMRLRQTTFNKDIYDFYNDPRMGPAASRWGDFRREIMGPLSFWLMTKVQFYAVDVPTWYAGYQQGLEMFGQDEAQAIAHADAVVKRAQASGLFSDRSAVERGSVSRTTRQNEVVRLFTALGSYMFAKFNVAYERTARARRVIDEEGMSTRSAQEALSWAIDMAFLFTLEAILYSLIKGRLPDEDDDDDSWGEFLARETAFSVLGSMPFVRDIASVSSGFEGGGAYGAITKEFAAPFTQAGQGEVDPALVKSVINATGLATGLPSTQINRAVDAAWREAEGEDVSLGEYFLGRKR</sequence>